<feature type="transmembrane region" description="Helical" evidence="11">
    <location>
        <begin position="21"/>
        <end position="44"/>
    </location>
</feature>
<evidence type="ECO:0000256" key="3">
    <source>
        <dbReference type="ARBA" id="ARBA00022448"/>
    </source>
</evidence>
<feature type="region of interest" description="Disordered" evidence="10">
    <location>
        <begin position="91"/>
        <end position="116"/>
    </location>
</feature>
<feature type="transmembrane region" description="Helical" evidence="11">
    <location>
        <begin position="196"/>
        <end position="214"/>
    </location>
</feature>
<feature type="transmembrane region" description="Helical" evidence="11">
    <location>
        <begin position="226"/>
        <end position="246"/>
    </location>
</feature>
<feature type="transmembrane region" description="Helical" evidence="11">
    <location>
        <begin position="361"/>
        <end position="381"/>
    </location>
</feature>
<dbReference type="InterPro" id="IPR011701">
    <property type="entry name" value="MFS"/>
</dbReference>
<dbReference type="PROSITE" id="PS50850">
    <property type="entry name" value="MFS"/>
    <property type="match status" value="1"/>
</dbReference>
<feature type="transmembrane region" description="Helical" evidence="11">
    <location>
        <begin position="252"/>
        <end position="273"/>
    </location>
</feature>
<feature type="transmembrane region" description="Helical" evidence="11">
    <location>
        <begin position="393"/>
        <end position="413"/>
    </location>
</feature>
<name>A0ABI7X0R6_FELCA</name>
<dbReference type="Proteomes" id="UP000823872">
    <property type="component" value="Chromosome D2"/>
</dbReference>
<dbReference type="InterPro" id="IPR050930">
    <property type="entry name" value="MFS_Vesicular_Transporter"/>
</dbReference>
<feature type="domain" description="Major facilitator superfamily (MFS) profile" evidence="12">
    <location>
        <begin position="22"/>
        <end position="478"/>
    </location>
</feature>
<gene>
    <name evidence="13" type="primary">SLC18A2</name>
</gene>
<comment type="catalytic activity">
    <reaction evidence="9">
        <text>serotonin(in) + 2 H(+)(out) = serotonin(out) + 2 H(+)(in)</text>
        <dbReference type="Rhea" id="RHEA:73743"/>
        <dbReference type="ChEBI" id="CHEBI:15378"/>
        <dbReference type="ChEBI" id="CHEBI:350546"/>
    </reaction>
    <physiologicalReaction direction="left-to-right" evidence="9">
        <dbReference type="Rhea" id="RHEA:73744"/>
    </physiologicalReaction>
</comment>
<dbReference type="NCBIfam" id="TIGR00880">
    <property type="entry name" value="2_A_01_02"/>
    <property type="match status" value="1"/>
</dbReference>
<reference evidence="13 14" key="1">
    <citation type="submission" date="2021-02" db="EMBL/GenBank/DDBJ databases">
        <title>Safari Cat Assemblies.</title>
        <authorList>
            <person name="Bredemeyer K.R."/>
            <person name="Murphy W.J."/>
        </authorList>
    </citation>
    <scope>NUCLEOTIDE SEQUENCE [LARGE SCALE GENOMIC DNA]</scope>
</reference>
<evidence type="ECO:0000256" key="11">
    <source>
        <dbReference type="SAM" id="Phobius"/>
    </source>
</evidence>
<keyword evidence="3" id="KW-0813">Transport</keyword>
<dbReference type="InterPro" id="IPR020846">
    <property type="entry name" value="MFS_dom"/>
</dbReference>
<evidence type="ECO:0000313" key="13">
    <source>
        <dbReference type="Ensembl" id="ENSFCTP00005016121.1"/>
    </source>
</evidence>
<dbReference type="Gene3D" id="1.20.1250.20">
    <property type="entry name" value="MFS general substrate transporter like domains"/>
    <property type="match status" value="2"/>
</dbReference>
<feature type="transmembrane region" description="Helical" evidence="11">
    <location>
        <begin position="451"/>
        <end position="473"/>
    </location>
</feature>
<evidence type="ECO:0000256" key="6">
    <source>
        <dbReference type="ARBA" id="ARBA00022989"/>
    </source>
</evidence>
<evidence type="ECO:0000313" key="14">
    <source>
        <dbReference type="Proteomes" id="UP000823872"/>
    </source>
</evidence>
<accession>A0ABI7X0R6</accession>
<dbReference type="InterPro" id="IPR036259">
    <property type="entry name" value="MFS_trans_sf"/>
</dbReference>
<dbReference type="GeneTree" id="ENSGT00940000157593"/>
<evidence type="ECO:0000256" key="1">
    <source>
        <dbReference type="ARBA" id="ARBA00004644"/>
    </source>
</evidence>
<evidence type="ECO:0000256" key="8">
    <source>
        <dbReference type="ARBA" id="ARBA00034439"/>
    </source>
</evidence>
<evidence type="ECO:0000259" key="12">
    <source>
        <dbReference type="PROSITE" id="PS50850"/>
    </source>
</evidence>
<organism evidence="13 14">
    <name type="scientific">Felis catus</name>
    <name type="common">Cat</name>
    <name type="synonym">Felis silvestris catus</name>
    <dbReference type="NCBI Taxonomy" id="9685"/>
    <lineage>
        <taxon>Eukaryota</taxon>
        <taxon>Metazoa</taxon>
        <taxon>Chordata</taxon>
        <taxon>Craniata</taxon>
        <taxon>Vertebrata</taxon>
        <taxon>Euteleostomi</taxon>
        <taxon>Mammalia</taxon>
        <taxon>Eutheria</taxon>
        <taxon>Laurasiatheria</taxon>
        <taxon>Carnivora</taxon>
        <taxon>Feliformia</taxon>
        <taxon>Felidae</taxon>
        <taxon>Felinae</taxon>
        <taxon>Felis</taxon>
    </lineage>
</organism>
<dbReference type="Pfam" id="PF07690">
    <property type="entry name" value="MFS_1"/>
    <property type="match status" value="1"/>
</dbReference>
<dbReference type="SUPFAM" id="SSF103473">
    <property type="entry name" value="MFS general substrate transporter"/>
    <property type="match status" value="1"/>
</dbReference>
<dbReference type="CDD" id="cd17384">
    <property type="entry name" value="MFS_SLC18A1_2_VAT1_2"/>
    <property type="match status" value="1"/>
</dbReference>
<evidence type="ECO:0000256" key="4">
    <source>
        <dbReference type="ARBA" id="ARBA00022692"/>
    </source>
</evidence>
<protein>
    <recommendedName>
        <fullName evidence="12">Major facilitator superfamily (MFS) profile domain-containing protein</fullName>
    </recommendedName>
</protein>
<evidence type="ECO:0000256" key="10">
    <source>
        <dbReference type="SAM" id="MobiDB-lite"/>
    </source>
</evidence>
<dbReference type="PANTHER" id="PTHR23506:SF30">
    <property type="entry name" value="SYNAPTIC VESICULAR AMINE TRANSPORTER"/>
    <property type="match status" value="1"/>
</dbReference>
<proteinExistence type="inferred from homology"/>
<feature type="transmembrane region" description="Helical" evidence="11">
    <location>
        <begin position="166"/>
        <end position="190"/>
    </location>
</feature>
<keyword evidence="14" id="KW-1185">Reference proteome</keyword>
<dbReference type="InterPro" id="IPR001958">
    <property type="entry name" value="Tet-R_TetA/multi-R_MdtG-like"/>
</dbReference>
<dbReference type="PANTHER" id="PTHR23506">
    <property type="entry name" value="GH10249P"/>
    <property type="match status" value="1"/>
</dbReference>
<comment type="similarity">
    <text evidence="2">Belongs to the major facilitator superfamily. Vesicular transporter family.</text>
</comment>
<feature type="transmembrane region" description="Helical" evidence="11">
    <location>
        <begin position="334"/>
        <end position="354"/>
    </location>
</feature>
<comment type="subcellular location">
    <subcellularLocation>
        <location evidence="1">Cytoplasmic vesicle</location>
        <location evidence="1">Secretory vesicle</location>
        <location evidence="1">Synaptic vesicle membrane</location>
        <topology evidence="1">Multi-pass membrane protein</topology>
    </subcellularLocation>
</comment>
<keyword evidence="6 11" id="KW-1133">Transmembrane helix</keyword>
<sequence>MALSELALLRRLLESRHSRKLILFIVFLALLLDNMLLTVVVPIIPSYLYSINHEKNASEVQTAKPVLMASTSGRFQNIFSYYDNTTVVTGNSTGELQRGPPPAASTQHTVTNTSAAPSDCPSENKDLLNENVQVGLLFASKATIQLLTNPFIGLLTNRIGYPIPMFAGFCIMFVSTIMFAFSSSYAFLLIARSLQGIGSSCSSVAGMGMLASVYTDDEERGNAMGIALGGLAMGVLVGPPFGSVLYEFVGKTAPFLVLAALVLLDGAIQLFVLQPSRVQPESQKGTPLTTLLKDPYILIAAGSICFANMGIAMLEPALPIWMMETMCSRKWQLGIAFLPASISYLLGTNIFGMLAHKMGRWLCALLGMIIVGISILCIPFAKNIYGLIAPNFGVGFAIGMVDSSMMPIMGYLVDLRHVSVYGSVYAIADVAFCMGYAIGPSAGGAIAKAIGFPWLMTIIGIIDILFAPLCFFLRSPPAKEEKMAILMDHNCPIKTKMYTQNNIQSYPIALFKRTSFSSMPGCH</sequence>
<keyword evidence="7 11" id="KW-0472">Membrane</keyword>
<evidence type="ECO:0000256" key="5">
    <source>
        <dbReference type="ARBA" id="ARBA00022775"/>
    </source>
</evidence>
<feature type="compositionally biased region" description="Polar residues" evidence="10">
    <location>
        <begin position="104"/>
        <end position="116"/>
    </location>
</feature>
<keyword evidence="5" id="KW-0532">Neurotransmitter transport</keyword>
<evidence type="ECO:0000256" key="7">
    <source>
        <dbReference type="ARBA" id="ARBA00023136"/>
    </source>
</evidence>
<evidence type="ECO:0000256" key="2">
    <source>
        <dbReference type="ARBA" id="ARBA00006829"/>
    </source>
</evidence>
<reference evidence="13" key="2">
    <citation type="submission" date="2025-08" db="UniProtKB">
        <authorList>
            <consortium name="Ensembl"/>
        </authorList>
    </citation>
    <scope>IDENTIFICATION</scope>
    <source>
        <strain evidence="13">breed Abyssinian</strain>
    </source>
</reference>
<comment type="catalytic activity">
    <reaction evidence="8">
        <text>dopamine(in) + 2 H(+)(out) = dopamine(out) + 2 H(+)(in)</text>
        <dbReference type="Rhea" id="RHEA:73739"/>
        <dbReference type="ChEBI" id="CHEBI:15378"/>
        <dbReference type="ChEBI" id="CHEBI:59905"/>
    </reaction>
    <physiologicalReaction direction="left-to-right" evidence="8">
        <dbReference type="Rhea" id="RHEA:73740"/>
    </physiologicalReaction>
</comment>
<reference evidence="13" key="3">
    <citation type="submission" date="2025-09" db="UniProtKB">
        <authorList>
            <consortium name="Ensembl"/>
        </authorList>
    </citation>
    <scope>IDENTIFICATION</scope>
    <source>
        <strain evidence="13">breed Abyssinian</strain>
    </source>
</reference>
<feature type="transmembrane region" description="Helical" evidence="11">
    <location>
        <begin position="294"/>
        <end position="314"/>
    </location>
</feature>
<evidence type="ECO:0000256" key="9">
    <source>
        <dbReference type="ARBA" id="ARBA00048115"/>
    </source>
</evidence>
<keyword evidence="4 11" id="KW-0812">Transmembrane</keyword>
<dbReference type="Ensembl" id="ENSFCTT00005024774.1">
    <property type="protein sequence ID" value="ENSFCTP00005016121.1"/>
    <property type="gene ID" value="ENSFCTG00005008828.1"/>
</dbReference>
<feature type="transmembrane region" description="Helical" evidence="11">
    <location>
        <begin position="420"/>
        <end position="439"/>
    </location>
</feature>